<dbReference type="EC" id="3.1.3.77" evidence="4"/>
<comment type="similarity">
    <text evidence="4">Belongs to the HAD-like hydrolase superfamily. MasA/MtnC family.</text>
</comment>
<evidence type="ECO:0000313" key="6">
    <source>
        <dbReference type="Proteomes" id="UP000031561"/>
    </source>
</evidence>
<sequence length="244" mass="27198">MNRHFQDPGVQAILLDIEGTVAPVEFVYGVLFPFAREHLRSYLQDAAQAAAVRSDLQDLYQEYRAEQPQNPRLPDWSGDTLEGAIAYVEFLMDCDRKSPGLKSLQGKIWTQGYQAGTLQSQLFPDVVPALFRWREQGKQIFIFSSGSVQAQQLIFRYAEQGDLTAHIRGYFDTKTGPKKEASSYRAIAAAIGNPPETLLFISDVEAELEAAQAAGLKVLLSVRPGNEPILNPTFRTLTSLDQVF</sequence>
<dbReference type="PANTHER" id="PTHR20371">
    <property type="entry name" value="ENOLASE-PHOSPHATASE E1"/>
    <property type="match status" value="1"/>
</dbReference>
<dbReference type="Proteomes" id="UP000031561">
    <property type="component" value="Unassembled WGS sequence"/>
</dbReference>
<dbReference type="InterPro" id="IPR036412">
    <property type="entry name" value="HAD-like_sf"/>
</dbReference>
<dbReference type="AlphaFoldDB" id="A0ABD4T2T9"/>
<evidence type="ECO:0000256" key="3">
    <source>
        <dbReference type="ARBA" id="ARBA00023167"/>
    </source>
</evidence>
<organism evidence="5 6">
    <name type="scientific">Lyngbya confervoides BDU141951</name>
    <dbReference type="NCBI Taxonomy" id="1574623"/>
    <lineage>
        <taxon>Bacteria</taxon>
        <taxon>Bacillati</taxon>
        <taxon>Cyanobacteriota</taxon>
        <taxon>Cyanophyceae</taxon>
        <taxon>Oscillatoriophycideae</taxon>
        <taxon>Oscillatoriales</taxon>
        <taxon>Microcoleaceae</taxon>
        <taxon>Lyngbya</taxon>
    </lineage>
</organism>
<keyword evidence="3 4" id="KW-0486">Methionine biosynthesis</keyword>
<dbReference type="GO" id="GO:0043716">
    <property type="term" value="F:2-hydroxy-3-keto-5-methylthiopentenyl-1-phosphate phosphatase activity"/>
    <property type="evidence" value="ECO:0007669"/>
    <property type="project" value="UniProtKB-UniRule"/>
</dbReference>
<dbReference type="InterPro" id="IPR023943">
    <property type="entry name" value="Enolase-ppase_E1"/>
</dbReference>
<dbReference type="SUPFAM" id="SSF56784">
    <property type="entry name" value="HAD-like"/>
    <property type="match status" value="1"/>
</dbReference>
<dbReference type="HAMAP" id="MF_01681">
    <property type="entry name" value="Salvage_MtnC"/>
    <property type="match status" value="1"/>
</dbReference>
<evidence type="ECO:0000256" key="1">
    <source>
        <dbReference type="ARBA" id="ARBA00022605"/>
    </source>
</evidence>
<reference evidence="5 6" key="1">
    <citation type="journal article" date="2015" name="Genome Announc.">
        <title>Draft Genome Sequence of Filamentous Marine Cyanobacterium Lyngbya confervoides Strain BDU141951.</title>
        <authorList>
            <person name="Chandrababunaidu M.M."/>
            <person name="Sen D."/>
            <person name="Tripathy S."/>
        </authorList>
    </citation>
    <scope>NUCLEOTIDE SEQUENCE [LARGE SCALE GENOMIC DNA]</scope>
    <source>
        <strain evidence="5 6">BDU141951</strain>
    </source>
</reference>
<gene>
    <name evidence="4 5" type="primary">mtnC</name>
    <name evidence="5" type="ORF">QQ91_0007705</name>
</gene>
<keyword evidence="1 4" id="KW-0028">Amino-acid biosynthesis</keyword>
<comment type="function">
    <text evidence="4">Bifunctional enzyme that catalyzes the enolization of 2,3-diketo-5-methylthiopentyl-1-phosphate (DK-MTP-1-P) into the intermediate 2-hydroxy-3-keto-5-methylthiopentenyl-1-phosphate (HK-MTPenyl-1-P), which is then dephosphorylated to form the acireductone 1,2-dihydroxy-3-keto-5-methylthiopentene (DHK-MTPene).</text>
</comment>
<evidence type="ECO:0000256" key="2">
    <source>
        <dbReference type="ARBA" id="ARBA00022801"/>
    </source>
</evidence>
<proteinExistence type="inferred from homology"/>
<dbReference type="GO" id="GO:0043874">
    <property type="term" value="F:acireductone synthase activity"/>
    <property type="evidence" value="ECO:0007669"/>
    <property type="project" value="UniProtKB-EC"/>
</dbReference>
<evidence type="ECO:0000313" key="5">
    <source>
        <dbReference type="EMBL" id="MCM1982706.1"/>
    </source>
</evidence>
<dbReference type="InterPro" id="IPR023214">
    <property type="entry name" value="HAD_sf"/>
</dbReference>
<dbReference type="InterPro" id="IPR006439">
    <property type="entry name" value="HAD-SF_hydro_IA"/>
</dbReference>
<dbReference type="Gene3D" id="1.10.720.60">
    <property type="match status" value="1"/>
</dbReference>
<evidence type="ECO:0000256" key="4">
    <source>
        <dbReference type="HAMAP-Rule" id="MF_01681"/>
    </source>
</evidence>
<dbReference type="SFLD" id="SFLDG01133">
    <property type="entry name" value="C1.5.4:_Enolase-phosphatase_Li"/>
    <property type="match status" value="1"/>
</dbReference>
<comment type="pathway">
    <text evidence="4">Amino-acid biosynthesis; L-methionine biosynthesis via salvage pathway; L-methionine from S-methyl-5-thio-alpha-D-ribose 1-phosphate: step 4/6.</text>
</comment>
<keyword evidence="4" id="KW-0479">Metal-binding</keyword>
<dbReference type="NCBIfam" id="TIGR01549">
    <property type="entry name" value="HAD-SF-IA-v1"/>
    <property type="match status" value="1"/>
</dbReference>
<accession>A0ABD4T2T9</accession>
<comment type="catalytic activity">
    <reaction evidence="4">
        <text>5-methylsulfanyl-2,3-dioxopentyl phosphate + H2O = 1,2-dihydroxy-5-(methylsulfanyl)pent-1-en-3-one + phosphate</text>
        <dbReference type="Rhea" id="RHEA:21700"/>
        <dbReference type="ChEBI" id="CHEBI:15377"/>
        <dbReference type="ChEBI" id="CHEBI:43474"/>
        <dbReference type="ChEBI" id="CHEBI:49252"/>
        <dbReference type="ChEBI" id="CHEBI:58828"/>
        <dbReference type="EC" id="3.1.3.77"/>
    </reaction>
</comment>
<protein>
    <recommendedName>
        <fullName evidence="4">Enolase-phosphatase E1</fullName>
        <ecNumber evidence="4">3.1.3.77</ecNumber>
    </recommendedName>
    <alternativeName>
        <fullName evidence="4">2,3-diketo-5-methylthio-1-phosphopentane phosphatase</fullName>
    </alternativeName>
</protein>
<dbReference type="RefSeq" id="WP_250833290.1">
    <property type="nucleotide sequence ID" value="NZ_JTHE03000044.1"/>
</dbReference>
<dbReference type="CDD" id="cd01629">
    <property type="entry name" value="HAD_EP"/>
    <property type="match status" value="1"/>
</dbReference>
<name>A0ABD4T2T9_9CYAN</name>
<dbReference type="GO" id="GO:0043715">
    <property type="term" value="F:2,3-diketo-5-methylthiopentyl-1-phosphate enolase activity"/>
    <property type="evidence" value="ECO:0007669"/>
    <property type="project" value="UniProtKB-UniRule"/>
</dbReference>
<dbReference type="PANTHER" id="PTHR20371:SF1">
    <property type="entry name" value="ENOLASE-PHOSPHATASE E1"/>
    <property type="match status" value="1"/>
</dbReference>
<dbReference type="EMBL" id="JTHE03000044">
    <property type="protein sequence ID" value="MCM1982706.1"/>
    <property type="molecule type" value="Genomic_DNA"/>
</dbReference>
<comment type="cofactor">
    <cofactor evidence="4">
        <name>Mg(2+)</name>
        <dbReference type="ChEBI" id="CHEBI:18420"/>
    </cofactor>
    <text evidence="4">Binds 1 Mg(2+) ion per subunit.</text>
</comment>
<keyword evidence="2 4" id="KW-0378">Hydrolase</keyword>
<dbReference type="Gene3D" id="3.40.50.1000">
    <property type="entry name" value="HAD superfamily/HAD-like"/>
    <property type="match status" value="1"/>
</dbReference>
<dbReference type="SFLD" id="SFLDG01129">
    <property type="entry name" value="C1.5:_HAD__Beta-PGM__Phosphata"/>
    <property type="match status" value="1"/>
</dbReference>
<comment type="subunit">
    <text evidence="4">Monomer.</text>
</comment>
<dbReference type="SFLD" id="SFLDS00003">
    <property type="entry name" value="Haloacid_Dehalogenase"/>
    <property type="match status" value="1"/>
</dbReference>
<dbReference type="NCBIfam" id="TIGR01691">
    <property type="entry name" value="enolase-ppase"/>
    <property type="match status" value="1"/>
</dbReference>
<keyword evidence="6" id="KW-1185">Reference proteome</keyword>
<dbReference type="NCBIfam" id="TIGR01509">
    <property type="entry name" value="HAD-SF-IA-v3"/>
    <property type="match status" value="1"/>
</dbReference>
<dbReference type="GO" id="GO:0000287">
    <property type="term" value="F:magnesium ion binding"/>
    <property type="evidence" value="ECO:0007669"/>
    <property type="project" value="UniProtKB-UniRule"/>
</dbReference>
<dbReference type="SFLD" id="SFLDF00044">
    <property type="entry name" value="enolase-phosphatase"/>
    <property type="match status" value="1"/>
</dbReference>
<dbReference type="Pfam" id="PF00702">
    <property type="entry name" value="Hydrolase"/>
    <property type="match status" value="1"/>
</dbReference>
<comment type="caution">
    <text evidence="5">The sequence shown here is derived from an EMBL/GenBank/DDBJ whole genome shotgun (WGS) entry which is preliminary data.</text>
</comment>
<keyword evidence="4" id="KW-0460">Magnesium</keyword>
<dbReference type="GO" id="GO:0019509">
    <property type="term" value="P:L-methionine salvage from methylthioadenosine"/>
    <property type="evidence" value="ECO:0007669"/>
    <property type="project" value="UniProtKB-UniRule"/>
</dbReference>
<comment type="pathway">
    <text evidence="4">Amino-acid biosynthesis; L-methionine biosynthesis via salvage pathway; L-methionine from S-methyl-5-thio-alpha-D-ribose 1-phosphate: step 3/6.</text>
</comment>